<evidence type="ECO:0000313" key="2">
    <source>
        <dbReference type="EMBL" id="CAI87974.1"/>
    </source>
</evidence>
<dbReference type="HOGENOM" id="CLU_1936279_0_0_6"/>
<evidence type="ECO:0000256" key="1">
    <source>
        <dbReference type="SAM" id="Phobius"/>
    </source>
</evidence>
<evidence type="ECO:0000313" key="3">
    <source>
        <dbReference type="Proteomes" id="UP000006843"/>
    </source>
</evidence>
<proteinExistence type="predicted"/>
<dbReference type="EMBL" id="CR954246">
    <property type="protein sequence ID" value="CAI87974.1"/>
    <property type="molecule type" value="Genomic_DNA"/>
</dbReference>
<dbReference type="AlphaFoldDB" id="Q3IJX0"/>
<reference evidence="2 3" key="1">
    <citation type="journal article" date="2005" name="Genome Res.">
        <title>Coping with cold: the genome of the versatile marine Antarctica bacterium Pseudoalteromonas haloplanktis TAC125.</title>
        <authorList>
            <person name="Medigue C."/>
            <person name="Krin E."/>
            <person name="Pascal G."/>
            <person name="Barbe V."/>
            <person name="Bernsel A."/>
            <person name="Bertin P."/>
            <person name="Cheung F."/>
            <person name="Cruveiller S."/>
            <person name="Damico S."/>
            <person name="Duilio A."/>
            <person name="Fang G."/>
            <person name="Feller G."/>
            <person name="Mangenot S."/>
            <person name="Marino G."/>
            <person name="Nilsson J."/>
            <person name="Parilli E."/>
            <person name="Rocha E."/>
            <person name="Rouy Z."/>
            <person name="Sekowska A."/>
            <person name="Tutino M.L."/>
            <person name="Vallenet D."/>
            <person name="von Heijne G."/>
            <person name="Danchin A."/>
        </authorList>
    </citation>
    <scope>NUCLEOTIDE SEQUENCE [LARGE SCALE GENOMIC DNA]</scope>
    <source>
        <strain evidence="3">TAC 125</strain>
    </source>
</reference>
<keyword evidence="1" id="KW-1133">Transmembrane helix</keyword>
<gene>
    <name evidence="2" type="ordered locus">PSHAa2939</name>
</gene>
<dbReference type="KEGG" id="pha:PSHAa2939"/>
<feature type="transmembrane region" description="Helical" evidence="1">
    <location>
        <begin position="12"/>
        <end position="29"/>
    </location>
</feature>
<keyword evidence="3" id="KW-1185">Reference proteome</keyword>
<keyword evidence="1" id="KW-0472">Membrane</keyword>
<name>Q3IJX0_PSET1</name>
<organism evidence="2 3">
    <name type="scientific">Pseudoalteromonas translucida (strain TAC 125)</name>
    <dbReference type="NCBI Taxonomy" id="326442"/>
    <lineage>
        <taxon>Bacteria</taxon>
        <taxon>Pseudomonadati</taxon>
        <taxon>Pseudomonadota</taxon>
        <taxon>Gammaproteobacteria</taxon>
        <taxon>Alteromonadales</taxon>
        <taxon>Pseudoalteromonadaceae</taxon>
        <taxon>Pseudoalteromonas</taxon>
    </lineage>
</organism>
<keyword evidence="1" id="KW-0812">Transmembrane</keyword>
<sequence>MIKLVPNWSLQLFKYITVIGLFLLIPIFSTVTFRVAIIVLIPTLLTFFIVSKMNLQLLHCYKPGICYKRIYGERYISREEIKSISFKSFFINTIFKVSLLNGRSIYFYNWRLDEKTRTAIYKLYSDKVIG</sequence>
<accession>Q3IJX0</accession>
<feature type="transmembrane region" description="Helical" evidence="1">
    <location>
        <begin position="35"/>
        <end position="55"/>
    </location>
</feature>
<protein>
    <submittedName>
        <fullName evidence="2">Membrane protein</fullName>
    </submittedName>
</protein>
<dbReference type="Proteomes" id="UP000006843">
    <property type="component" value="Chromosome I"/>
</dbReference>